<feature type="compositionally biased region" description="Basic and acidic residues" evidence="29">
    <location>
        <begin position="430"/>
        <end position="446"/>
    </location>
</feature>
<feature type="compositionally biased region" description="Polar residues" evidence="29">
    <location>
        <begin position="1164"/>
        <end position="1176"/>
    </location>
</feature>
<comment type="subcellular location">
    <subcellularLocation>
        <location evidence="2">Chromosome</location>
    </subcellularLocation>
    <subcellularLocation>
        <location evidence="3">Cytoplasm</location>
    </subcellularLocation>
    <subcellularLocation>
        <location evidence="1">Nucleus</location>
    </subcellularLocation>
</comment>
<evidence type="ECO:0000313" key="38">
    <source>
        <dbReference type="Proteomes" id="UP000606274"/>
    </source>
</evidence>
<dbReference type="Pfam" id="PF17907">
    <property type="entry name" value="AWS"/>
    <property type="match status" value="1"/>
</dbReference>
<dbReference type="Pfam" id="PF10607">
    <property type="entry name" value="CTLH"/>
    <property type="match status" value="1"/>
</dbReference>
<evidence type="ECO:0000256" key="4">
    <source>
        <dbReference type="ARBA" id="ARBA00018028"/>
    </source>
</evidence>
<evidence type="ECO:0000256" key="8">
    <source>
        <dbReference type="ARBA" id="ARBA00022499"/>
    </source>
</evidence>
<dbReference type="GO" id="GO:0005654">
    <property type="term" value="C:nucleoplasm"/>
    <property type="evidence" value="ECO:0007669"/>
    <property type="project" value="UniProtKB-ARBA"/>
</dbReference>
<evidence type="ECO:0000256" key="2">
    <source>
        <dbReference type="ARBA" id="ARBA00004286"/>
    </source>
</evidence>
<dbReference type="GO" id="GO:0003712">
    <property type="term" value="F:transcription coregulator activity"/>
    <property type="evidence" value="ECO:0007669"/>
    <property type="project" value="UniProtKB-ARBA"/>
</dbReference>
<evidence type="ECO:0000256" key="13">
    <source>
        <dbReference type="ARBA" id="ARBA00022723"/>
    </source>
</evidence>
<dbReference type="InterPro" id="IPR003616">
    <property type="entry name" value="Post-SET_dom"/>
</dbReference>
<dbReference type="EC" id="2.1.1.357" evidence="24"/>
<dbReference type="PROSITE" id="PS51867">
    <property type="entry name" value="ZF_RING_GID"/>
    <property type="match status" value="1"/>
</dbReference>
<feature type="region of interest" description="Disordered" evidence="29">
    <location>
        <begin position="165"/>
        <end position="184"/>
    </location>
</feature>
<evidence type="ECO:0000256" key="5">
    <source>
        <dbReference type="ARBA" id="ARBA00022454"/>
    </source>
</evidence>
<evidence type="ECO:0000259" key="35">
    <source>
        <dbReference type="PROSITE" id="PS51215"/>
    </source>
</evidence>
<dbReference type="GO" id="GO:0005694">
    <property type="term" value="C:chromosome"/>
    <property type="evidence" value="ECO:0007669"/>
    <property type="project" value="UniProtKB-SubCell"/>
</dbReference>
<dbReference type="FunFam" id="3.30.40.10:FF:000025">
    <property type="entry name" value="Histone-lysine N-methyltransferase"/>
    <property type="match status" value="1"/>
</dbReference>
<dbReference type="GO" id="GO:0061630">
    <property type="term" value="F:ubiquitin protein ligase activity"/>
    <property type="evidence" value="ECO:0007669"/>
    <property type="project" value="InterPro"/>
</dbReference>
<evidence type="ECO:0000256" key="19">
    <source>
        <dbReference type="ARBA" id="ARBA00023015"/>
    </source>
</evidence>
<dbReference type="FunFam" id="3.30.40.10:FF:000143">
    <property type="entry name" value="Regulator of gluconeogenesis Rmd5"/>
    <property type="match status" value="1"/>
</dbReference>
<feature type="domain" description="PWWP" evidence="32">
    <location>
        <begin position="280"/>
        <end position="345"/>
    </location>
</feature>
<keyword evidence="8" id="KW-1017">Isopeptide bond</keyword>
<dbReference type="InterPro" id="IPR011011">
    <property type="entry name" value="Znf_FYVE_PHD"/>
</dbReference>
<evidence type="ECO:0000256" key="28">
    <source>
        <dbReference type="PROSITE-ProRule" id="PRU01215"/>
    </source>
</evidence>
<dbReference type="SMART" id="SM00317">
    <property type="entry name" value="SET"/>
    <property type="match status" value="1"/>
</dbReference>
<evidence type="ECO:0000259" key="30">
    <source>
        <dbReference type="PROSITE" id="PS50016"/>
    </source>
</evidence>
<evidence type="ECO:0000256" key="26">
    <source>
        <dbReference type="ARBA" id="ARBA00081785"/>
    </source>
</evidence>
<dbReference type="InterPro" id="IPR047426">
    <property type="entry name" value="PHD1_NSD1_2"/>
</dbReference>
<dbReference type="InterPro" id="IPR047429">
    <property type="entry name" value="PHD3_NSD1"/>
</dbReference>
<dbReference type="Pfam" id="PF00628">
    <property type="entry name" value="PHD"/>
    <property type="match status" value="1"/>
</dbReference>
<dbReference type="SMART" id="SM00293">
    <property type="entry name" value="PWWP"/>
    <property type="match status" value="2"/>
</dbReference>
<dbReference type="Pfam" id="PF00855">
    <property type="entry name" value="PWWP"/>
    <property type="match status" value="2"/>
</dbReference>
<feature type="compositionally biased region" description="Low complexity" evidence="29">
    <location>
        <begin position="720"/>
        <end position="731"/>
    </location>
</feature>
<feature type="compositionally biased region" description="Basic and acidic residues" evidence="29">
    <location>
        <begin position="8"/>
        <end position="17"/>
    </location>
</feature>
<dbReference type="PROSITE" id="PS50868">
    <property type="entry name" value="POST_SET"/>
    <property type="match status" value="1"/>
</dbReference>
<dbReference type="PROSITE" id="PS50896">
    <property type="entry name" value="LISH"/>
    <property type="match status" value="1"/>
</dbReference>
<feature type="domain" description="AWS" evidence="35">
    <location>
        <begin position="1579"/>
        <end position="1629"/>
    </location>
</feature>
<dbReference type="InterPro" id="IPR044063">
    <property type="entry name" value="ZF_RING_GID"/>
</dbReference>
<evidence type="ECO:0000256" key="22">
    <source>
        <dbReference type="ARBA" id="ARBA00023242"/>
    </source>
</evidence>
<feature type="compositionally biased region" description="Basic residues" evidence="29">
    <location>
        <begin position="1785"/>
        <end position="1797"/>
    </location>
</feature>
<evidence type="ECO:0000256" key="17">
    <source>
        <dbReference type="ARBA" id="ARBA00022843"/>
    </source>
</evidence>
<keyword evidence="14" id="KW-0677">Repeat</keyword>
<feature type="domain" description="RING-Gid-type" evidence="36">
    <location>
        <begin position="2429"/>
        <end position="2470"/>
    </location>
</feature>
<dbReference type="PROSITE" id="PS50280">
    <property type="entry name" value="SET"/>
    <property type="match status" value="1"/>
</dbReference>
<feature type="region of interest" description="Disordered" evidence="29">
    <location>
        <begin position="248"/>
        <end position="273"/>
    </location>
</feature>
<feature type="domain" description="PHD-type" evidence="30">
    <location>
        <begin position="1396"/>
        <end position="1440"/>
    </location>
</feature>
<feature type="region of interest" description="Disordered" evidence="29">
    <location>
        <begin position="612"/>
        <end position="738"/>
    </location>
</feature>
<name>A0A8T0B7K6_SILME</name>
<dbReference type="InterPro" id="IPR041306">
    <property type="entry name" value="C5HCH"/>
</dbReference>
<dbReference type="Gene3D" id="2.30.30.140">
    <property type="match status" value="2"/>
</dbReference>
<feature type="domain" description="CTLH" evidence="34">
    <location>
        <begin position="2246"/>
        <end position="2303"/>
    </location>
</feature>
<feature type="zinc finger region" description="RING-Gid-type" evidence="28">
    <location>
        <begin position="2429"/>
        <end position="2470"/>
    </location>
</feature>
<dbReference type="InterPro" id="IPR006560">
    <property type="entry name" value="AWS_dom"/>
</dbReference>
<feature type="compositionally biased region" description="Basic and acidic residues" evidence="29">
    <location>
        <begin position="849"/>
        <end position="858"/>
    </location>
</feature>
<dbReference type="CDD" id="cd19210">
    <property type="entry name" value="SET_NSD1"/>
    <property type="match status" value="1"/>
</dbReference>
<keyword evidence="9" id="KW-0597">Phosphoprotein</keyword>
<evidence type="ECO:0000256" key="7">
    <source>
        <dbReference type="ARBA" id="ARBA00022491"/>
    </source>
</evidence>
<dbReference type="InterPro" id="IPR001214">
    <property type="entry name" value="SET_dom"/>
</dbReference>
<dbReference type="CDD" id="cd15653">
    <property type="entry name" value="PHD3_NSD1"/>
    <property type="match status" value="1"/>
</dbReference>
<evidence type="ECO:0000313" key="37">
    <source>
        <dbReference type="EMBL" id="KAF7702450.1"/>
    </source>
</evidence>
<dbReference type="FunFam" id="3.30.40.10:FF:000093">
    <property type="entry name" value="Histone-lysine N-methyltransferase"/>
    <property type="match status" value="1"/>
</dbReference>
<evidence type="ECO:0000256" key="29">
    <source>
        <dbReference type="SAM" id="MobiDB-lite"/>
    </source>
</evidence>
<evidence type="ECO:0000256" key="25">
    <source>
        <dbReference type="ARBA" id="ARBA00080495"/>
    </source>
</evidence>
<dbReference type="GO" id="GO:0005737">
    <property type="term" value="C:cytoplasm"/>
    <property type="evidence" value="ECO:0007669"/>
    <property type="project" value="UniProtKB-SubCell"/>
</dbReference>
<dbReference type="InterPro" id="IPR024964">
    <property type="entry name" value="CTLH/CRA"/>
</dbReference>
<dbReference type="InterPro" id="IPR013144">
    <property type="entry name" value="CRA_dom"/>
</dbReference>
<proteinExistence type="predicted"/>
<dbReference type="PROSITE" id="PS51215">
    <property type="entry name" value="AWS"/>
    <property type="match status" value="1"/>
</dbReference>
<evidence type="ECO:0000256" key="1">
    <source>
        <dbReference type="ARBA" id="ARBA00004123"/>
    </source>
</evidence>
<evidence type="ECO:0000256" key="3">
    <source>
        <dbReference type="ARBA" id="ARBA00004496"/>
    </source>
</evidence>
<evidence type="ECO:0000256" key="10">
    <source>
        <dbReference type="ARBA" id="ARBA00022603"/>
    </source>
</evidence>
<keyword evidence="6" id="KW-0963">Cytoplasm</keyword>
<dbReference type="SMART" id="SM00508">
    <property type="entry name" value="PostSET"/>
    <property type="match status" value="1"/>
</dbReference>
<feature type="compositionally biased region" description="Low complexity" evidence="29">
    <location>
        <begin position="254"/>
        <end position="265"/>
    </location>
</feature>
<feature type="region of interest" description="Disordered" evidence="29">
    <location>
        <begin position="408"/>
        <end position="488"/>
    </location>
</feature>
<organism evidence="37 38">
    <name type="scientific">Silurus meridionalis</name>
    <name type="common">Southern catfish</name>
    <name type="synonym">Silurus soldatovi meridionalis</name>
    <dbReference type="NCBI Taxonomy" id="175797"/>
    <lineage>
        <taxon>Eukaryota</taxon>
        <taxon>Metazoa</taxon>
        <taxon>Chordata</taxon>
        <taxon>Craniata</taxon>
        <taxon>Vertebrata</taxon>
        <taxon>Euteleostomi</taxon>
        <taxon>Actinopterygii</taxon>
        <taxon>Neopterygii</taxon>
        <taxon>Teleostei</taxon>
        <taxon>Ostariophysi</taxon>
        <taxon>Siluriformes</taxon>
        <taxon>Siluridae</taxon>
        <taxon>Silurus</taxon>
    </lineage>
</organism>
<feature type="region of interest" description="Disordered" evidence="29">
    <location>
        <begin position="775"/>
        <end position="998"/>
    </location>
</feature>
<keyword evidence="17" id="KW-0832">Ubl conjugation</keyword>
<evidence type="ECO:0000256" key="11">
    <source>
        <dbReference type="ARBA" id="ARBA00022679"/>
    </source>
</evidence>
<dbReference type="GO" id="GO:0140954">
    <property type="term" value="F:histone H3K36 dimethyltransferase activity"/>
    <property type="evidence" value="ECO:0007669"/>
    <property type="project" value="UniProtKB-EC"/>
</dbReference>
<dbReference type="SMART" id="SM00757">
    <property type="entry name" value="CRA"/>
    <property type="match status" value="1"/>
</dbReference>
<evidence type="ECO:0000256" key="12">
    <source>
        <dbReference type="ARBA" id="ARBA00022691"/>
    </source>
</evidence>
<evidence type="ECO:0000256" key="21">
    <source>
        <dbReference type="ARBA" id="ARBA00023163"/>
    </source>
</evidence>
<protein>
    <recommendedName>
        <fullName evidence="4">Histone-lysine N-methyltransferase, H3 lysine-36 specific</fullName>
        <ecNumber evidence="24">2.1.1.357</ecNumber>
    </recommendedName>
    <alternativeName>
        <fullName evidence="25">H3-K36-HMTase</fullName>
    </alternativeName>
    <alternativeName>
        <fullName evidence="26">Nuclear receptor-binding SET domain-containing protein 1</fullName>
    </alternativeName>
</protein>
<dbReference type="FunFam" id="2.30.30.140:FF:000059">
    <property type="entry name" value="Histone-lysine N-methyltransferase"/>
    <property type="match status" value="1"/>
</dbReference>
<dbReference type="InterPro" id="IPR019787">
    <property type="entry name" value="Znf_PHD-finger"/>
</dbReference>
<evidence type="ECO:0000259" key="34">
    <source>
        <dbReference type="PROSITE" id="PS50897"/>
    </source>
</evidence>
<dbReference type="PROSITE" id="PS01359">
    <property type="entry name" value="ZF_PHD_1"/>
    <property type="match status" value="1"/>
</dbReference>
<dbReference type="Gene3D" id="3.30.40.10">
    <property type="entry name" value="Zinc/RING finger domain, C3HC4 (zinc finger)"/>
    <property type="match status" value="4"/>
</dbReference>
<dbReference type="Pfam" id="PF22908">
    <property type="entry name" value="PHD_NSD"/>
    <property type="match status" value="1"/>
</dbReference>
<evidence type="ECO:0000256" key="23">
    <source>
        <dbReference type="ARBA" id="ARBA00050654"/>
    </source>
</evidence>
<dbReference type="InterPro" id="IPR047433">
    <property type="entry name" value="SET_NSD1"/>
</dbReference>
<evidence type="ECO:0000259" key="36">
    <source>
        <dbReference type="PROSITE" id="PS51867"/>
    </source>
</evidence>
<dbReference type="Proteomes" id="UP000606274">
    <property type="component" value="Unassembled WGS sequence"/>
</dbReference>
<evidence type="ECO:0000256" key="27">
    <source>
        <dbReference type="PROSITE-ProRule" id="PRU00146"/>
    </source>
</evidence>
<keyword evidence="13" id="KW-0479">Metal-binding</keyword>
<dbReference type="InterPro" id="IPR055197">
    <property type="entry name" value="PHDvar_NSD"/>
</dbReference>
<dbReference type="InterPro" id="IPR055198">
    <property type="entry name" value="NSD_PHD"/>
</dbReference>
<dbReference type="SMART" id="SM00570">
    <property type="entry name" value="AWS"/>
    <property type="match status" value="1"/>
</dbReference>
<feature type="compositionally biased region" description="Basic residues" evidence="29">
    <location>
        <begin position="447"/>
        <end position="463"/>
    </location>
</feature>
<keyword evidence="19" id="KW-0805">Transcription regulation</keyword>
<dbReference type="Pfam" id="PF17982">
    <property type="entry name" value="C5HCH"/>
    <property type="match status" value="1"/>
</dbReference>
<feature type="compositionally biased region" description="Basic and acidic residues" evidence="29">
    <location>
        <begin position="1071"/>
        <end position="1081"/>
    </location>
</feature>
<dbReference type="CDD" id="cd15659">
    <property type="entry name" value="PHD5_NSD1"/>
    <property type="match status" value="1"/>
</dbReference>
<feature type="compositionally biased region" description="Basic and acidic residues" evidence="29">
    <location>
        <begin position="946"/>
        <end position="966"/>
    </location>
</feature>
<dbReference type="InterPro" id="IPR059153">
    <property type="entry name" value="NSD_PHD-1st"/>
</dbReference>
<dbReference type="InterPro" id="IPR046341">
    <property type="entry name" value="SET_dom_sf"/>
</dbReference>
<dbReference type="FunFam" id="3.30.40.10:FF:000106">
    <property type="entry name" value="Histone-lysine N-methyltransferase"/>
    <property type="match status" value="1"/>
</dbReference>
<dbReference type="Pfam" id="PF23004">
    <property type="entry name" value="PHDvar_NSD"/>
    <property type="match status" value="1"/>
</dbReference>
<feature type="domain" description="Post-SET" evidence="33">
    <location>
        <begin position="1755"/>
        <end position="1771"/>
    </location>
</feature>
<dbReference type="SUPFAM" id="SSF82199">
    <property type="entry name" value="SET domain"/>
    <property type="match status" value="1"/>
</dbReference>
<evidence type="ECO:0000256" key="18">
    <source>
        <dbReference type="ARBA" id="ARBA00022853"/>
    </source>
</evidence>
<keyword evidence="7" id="KW-0678">Repressor</keyword>
<dbReference type="InterPro" id="IPR001965">
    <property type="entry name" value="Znf_PHD"/>
</dbReference>
<dbReference type="GO" id="GO:0008270">
    <property type="term" value="F:zinc ion binding"/>
    <property type="evidence" value="ECO:0007669"/>
    <property type="project" value="UniProtKB-KW"/>
</dbReference>
<keyword evidence="38" id="KW-1185">Reference proteome</keyword>
<comment type="caution">
    <text evidence="37">The sequence shown here is derived from an EMBL/GenBank/DDBJ whole genome shotgun (WGS) entry which is preliminary data.</text>
</comment>
<feature type="region of interest" description="Disordered" evidence="29">
    <location>
        <begin position="1772"/>
        <end position="1797"/>
    </location>
</feature>
<dbReference type="FunFam" id="3.30.40.10:FF:000201">
    <property type="entry name" value="Histone-lysine N-methyltransferase"/>
    <property type="match status" value="1"/>
</dbReference>
<keyword evidence="20" id="KW-0010">Activator</keyword>
<keyword evidence="15 27" id="KW-0863">Zinc-finger</keyword>
<feature type="region of interest" description="Disordered" evidence="29">
    <location>
        <begin position="2010"/>
        <end position="2029"/>
    </location>
</feature>
<gene>
    <name evidence="37" type="ORF">HF521_001733</name>
</gene>
<dbReference type="SUPFAM" id="SSF57903">
    <property type="entry name" value="FYVE/PHD zinc finger"/>
    <property type="match status" value="3"/>
</dbReference>
<dbReference type="InterPro" id="IPR000313">
    <property type="entry name" value="PWWP_dom"/>
</dbReference>
<feature type="domain" description="PWWP" evidence="32">
    <location>
        <begin position="1445"/>
        <end position="1507"/>
    </location>
</feature>
<dbReference type="EMBL" id="JABFDY010000010">
    <property type="protein sequence ID" value="KAF7702450.1"/>
    <property type="molecule type" value="Genomic_DNA"/>
</dbReference>
<feature type="domain" description="SET" evidence="31">
    <location>
        <begin position="1631"/>
        <end position="1748"/>
    </location>
</feature>
<dbReference type="CDD" id="cd15648">
    <property type="entry name" value="PHD1_NSD1_2"/>
    <property type="match status" value="1"/>
</dbReference>
<evidence type="ECO:0000256" key="6">
    <source>
        <dbReference type="ARBA" id="ARBA00022490"/>
    </source>
</evidence>
<feature type="compositionally biased region" description="Basic and acidic residues" evidence="29">
    <location>
        <begin position="612"/>
        <end position="624"/>
    </location>
</feature>
<evidence type="ECO:0000259" key="32">
    <source>
        <dbReference type="PROSITE" id="PS50812"/>
    </source>
</evidence>
<dbReference type="SMART" id="SM00249">
    <property type="entry name" value="PHD"/>
    <property type="match status" value="4"/>
</dbReference>
<dbReference type="SUPFAM" id="SSF63748">
    <property type="entry name" value="Tudor/PWWP/MBT"/>
    <property type="match status" value="2"/>
</dbReference>
<comment type="catalytic activity">
    <reaction evidence="23">
        <text>L-lysyl(36)-[histone H3] + 2 S-adenosyl-L-methionine = N(6),N(6)-dimethyl-L-lysyl(36)-[histone H3] + 2 S-adenosyl-L-homocysteine + 2 H(+)</text>
        <dbReference type="Rhea" id="RHEA:60308"/>
        <dbReference type="Rhea" id="RHEA-COMP:9785"/>
        <dbReference type="Rhea" id="RHEA-COMP:9787"/>
        <dbReference type="ChEBI" id="CHEBI:15378"/>
        <dbReference type="ChEBI" id="CHEBI:29969"/>
        <dbReference type="ChEBI" id="CHEBI:57856"/>
        <dbReference type="ChEBI" id="CHEBI:59789"/>
        <dbReference type="ChEBI" id="CHEBI:61976"/>
        <dbReference type="EC" id="2.1.1.357"/>
    </reaction>
</comment>
<dbReference type="Pfam" id="PF00856">
    <property type="entry name" value="SET"/>
    <property type="match status" value="1"/>
</dbReference>
<dbReference type="InterPro" id="IPR047432">
    <property type="entry name" value="PHD5_NSD1"/>
</dbReference>
<dbReference type="InterPro" id="IPR019786">
    <property type="entry name" value="Zinc_finger_PHD-type_CS"/>
</dbReference>
<dbReference type="GO" id="GO:0032259">
    <property type="term" value="P:methylation"/>
    <property type="evidence" value="ECO:0007669"/>
    <property type="project" value="UniProtKB-KW"/>
</dbReference>
<feature type="region of interest" description="Disordered" evidence="29">
    <location>
        <begin position="189"/>
        <end position="218"/>
    </location>
</feature>
<evidence type="ECO:0000256" key="9">
    <source>
        <dbReference type="ARBA" id="ARBA00022553"/>
    </source>
</evidence>
<dbReference type="InterPro" id="IPR006594">
    <property type="entry name" value="LisH"/>
</dbReference>
<dbReference type="InterPro" id="IPR013083">
    <property type="entry name" value="Znf_RING/FYVE/PHD"/>
</dbReference>
<feature type="region of interest" description="Disordered" evidence="29">
    <location>
        <begin position="1"/>
        <end position="26"/>
    </location>
</feature>
<dbReference type="PROSITE" id="PS00018">
    <property type="entry name" value="EF_HAND_1"/>
    <property type="match status" value="1"/>
</dbReference>
<keyword evidence="16" id="KW-0862">Zinc</keyword>
<dbReference type="PROSITE" id="PS50812">
    <property type="entry name" value="PWWP"/>
    <property type="match status" value="2"/>
</dbReference>
<dbReference type="FunFam" id="2.170.270.10:FF:000002">
    <property type="entry name" value="Histone-lysine N-methyltransferase"/>
    <property type="match status" value="1"/>
</dbReference>
<dbReference type="PROSITE" id="PS50016">
    <property type="entry name" value="ZF_PHD_2"/>
    <property type="match status" value="2"/>
</dbReference>
<reference evidence="37" key="1">
    <citation type="submission" date="2020-08" db="EMBL/GenBank/DDBJ databases">
        <title>Chromosome-level assembly of Southern catfish (Silurus meridionalis) provides insights into visual adaptation to the nocturnal and benthic lifestyles.</title>
        <authorList>
            <person name="Zhang Y."/>
            <person name="Wang D."/>
            <person name="Peng Z."/>
        </authorList>
    </citation>
    <scope>NUCLEOTIDE SEQUENCE</scope>
    <source>
        <strain evidence="37">SWU-2019-XX</strain>
        <tissue evidence="37">Muscle</tissue>
    </source>
</reference>
<evidence type="ECO:0000259" key="31">
    <source>
        <dbReference type="PROSITE" id="PS50280"/>
    </source>
</evidence>
<dbReference type="PROSITE" id="PS50897">
    <property type="entry name" value="CTLH"/>
    <property type="match status" value="1"/>
</dbReference>
<dbReference type="Gene3D" id="2.170.270.10">
    <property type="entry name" value="SET domain"/>
    <property type="match status" value="1"/>
</dbReference>
<dbReference type="PANTHER" id="PTHR22884">
    <property type="entry name" value="SET DOMAIN PROTEINS"/>
    <property type="match status" value="1"/>
</dbReference>
<keyword evidence="10" id="KW-0489">Methyltransferase</keyword>
<sequence>MNQSYKLGAKDGSERRPGPHCPQVASCGLQHGAKQASSFGYGQRESTSNYSPLRRLQDLTAMVSRPEMSLQDKDFHGRAKAHVHASEFGLGIVHSPQSFSRDADDNVFRNVQNLDKNGFSPVSSDSLEHISPIPNGFLHFESSLFDSGDSKDDHDEEEHVVAYKPSAKKCQKRDSKSFSGAGLNLSLNRHERFDPVSKSTPQPAPEPPPTPPPLRVEDMIRDFDSSDGYSDSDCDLPSTENCASMFNVGLSQRPSSPSSTYTDPSDSPKKKPLPEVKFTVGDVVWAKFNRRPWWPCRVSIDHSRNSHTKMKEPSSRPCRMYFVRTFGEIVDQAWVSAKATCAFEGGQQFEKLPVLRRRGRDKILVSKRLMPLWKASVLEAEAALPEYLRSKLQLPSVREIHSPVMDERTSVSPTFPDFHSSSPSPVFSNGHDHPIVASPKIKEGSKKKLSAKRKNSSLHKSPVKNKDELFSKLTSSPKPDISKPPAALANNLASDSRDCPYLDIDSVPRILCPKRPEEQLKEVSDKELCIEPKAERTSRKAKKVRKVAKETAALTKPKSSTIRNKKDTTSNGSSLSRTSSGSTDGTFEMHSFYFPASCGLISRALANYELSEKKNELDSSHESRSSSPALSDEHDSFSPVMDIPETTEHQWQVKTDPVANPTHPKSQHCGGSPNPTLLKLTRIRSNKEPSLNGSHRKRKDSTTRPAELPVAGLKIKKESSSSSSSSSISSPSPLPFEAFREPKDFSLHSLVKDECGSDDKYKFTTYLMLLKDLHETREKEGRPLTLPPTSPSSLIKEEPSLLPAQPQPERTTPDMVQKKDSQTPRVPNGPQGKTPSSLKPNKLKPKSTGKKEPQKHDGVNNLLPPVTELKKQDDVRATPTEKLPKYRTGSVLAGSGKGMMSAVAPKKRWQTFDAEQEDRAKPKRDQSSLLEQDRVMPPTRLNGVFEESHESPQVNAKDRRDSSESKRLRKPSKRLIEWSEDYEQISTTKKKTRKTPESYKAASLINNTNVGEDTPRTLLADVLCSVASQPSESWIPKLSQPERQLALDETDNASSPPKSTPPKAPTVELELVEKKTASSERKRPRKTKVMDLTFEDAILRIPKKKESRLKGQWIQQVVVEDVQKNKVPETTLSSPPSKAGISPELGDAQASLKQPTTPRVFQSHIQGENSSPTKPQTVEMKPCDDSGPLHTEVFGPALTEDMVQSRDSLTAEMGVSNSKKVSEKGGGASLKENVCQVCENTGELLLCEGQCCGAFHLQCIGLSETPKGRFICQECTTGVHTCFVCKKPGKDVRRCMIPVCGKFYHMECVMKFSPTLQQNRGFRCSLHVCLSCYITNPLNPSSSKGRLTRCVRCPVAYHANDYCMAAGSVPLANNSFLCPNHFTPRKGCKNHEHINVSWCFVCSEGGSLLCCESCPAAFHRECLNIEMPKESWYCNDCRAGKKPHYKDILWVKVGRYRWWPAEVTQPKNVPENISRMRHEVGEFPVHFFGSKDYVWTYQARCFPYMEGDAHNKEKMGKGTDAVYKKALNEAAERFRELQAEKEMRQLQEDRKNDKKPPPYRHIKVNRPVGKVQIVTADLSELPRCNCKATDENPCGMDSECINRMLLYECHPQVCAAGERCQNQCFTKREYTPVEIFRTLSRGWGLRSINDIRKGAFVSEYVGEVIDEEECRARIRHAQENDICNFYMLTLDKDRIIDAGPKGNQARFMNHCCQPNCETQKWTVNGDTRVGLFALVDIPEGVELTFNYNLECLGNGKTVCKCGAPNCSGFLGVRPKNQPPSDDKARKGKKKMSAKRKSQLQVVKEHEDECFYCGDGGQIISCKKPGCPKVYHADCLNLSKRPAGRWECPWHQCNECGKEAASFCEMCPSSYCKQHRDGMLFISKLDGKLSCSEHDPCGPDPLEPGEIREYIPGMPVLSPPPKCRLTPPTADLYIPPVTRKAPYSRQQTAFEDEVVLDEDLLPAPSLSKEVKDDVMAEVEEGEVVEGLIGGEGVGLEVIGEDDVDEDGEVDYEEFEDEDEEEGFEKGWDEDDWDDDSCIDEDFVTEGLEDESYRGKADEPVHTLRSGLGEGLYTNWDAPLLEKDLPVSRGRLVEECCCYNNRRRELEKVLHRFVTYGHQSEERLDELLRTVCELRSQLVTFGVQETDLSVFSQTMAQCCKEIKETVQMLASRHKDIHGSVSKVGKAIDRNFDAEVSAVVAETVWDSSEKQRNLSETIVEHLYRQGMLSVAEDLCQESGVVIDMSMKQPFLELNRILEALRMQDLRPALEWAVTNRQRLLDLNSSLEFKLHRLYFISLLNGGVENQLEALHYARHFQPFATQHQRDIQVLMGSLVYLRNGIENSPYRSLLETNQWAEICNIFTRDACALLGLSVESPLSVSFAAGCMALPVLMNIKQVIEQRQCSGVWTHKDELPIEIDLGKKCWYHSVFACPILRQQTSESNPPMKLICGHVISRDALNKLTNAGKLKCPYCPMEQNPSDAKQIYF</sequence>
<evidence type="ECO:0000256" key="16">
    <source>
        <dbReference type="ARBA" id="ARBA00022833"/>
    </source>
</evidence>
<feature type="region of interest" description="Disordered" evidence="29">
    <location>
        <begin position="1542"/>
        <end position="1562"/>
    </location>
</feature>
<dbReference type="Pfam" id="PF23011">
    <property type="entry name" value="PHD-1st_NSD"/>
    <property type="match status" value="1"/>
</dbReference>
<accession>A0A8T0B7K6</accession>
<keyword evidence="18" id="KW-0156">Chromatin regulator</keyword>
<dbReference type="FunFam" id="2.30.30.140:FF:000004">
    <property type="entry name" value="Histone-lysine N-methyltransferase"/>
    <property type="match status" value="1"/>
</dbReference>
<feature type="region of interest" description="Disordered" evidence="29">
    <location>
        <begin position="1030"/>
        <end position="1088"/>
    </location>
</feature>
<keyword evidence="11" id="KW-0808">Transferase</keyword>
<feature type="compositionally biased region" description="Pro residues" evidence="29">
    <location>
        <begin position="202"/>
        <end position="214"/>
    </location>
</feature>
<feature type="domain" description="PHD-type" evidence="30">
    <location>
        <begin position="1232"/>
        <end position="1278"/>
    </location>
</feature>
<keyword evidence="21" id="KW-0804">Transcription</keyword>
<dbReference type="GO" id="GO:0016922">
    <property type="term" value="F:nuclear receptor binding"/>
    <property type="evidence" value="ECO:0007669"/>
    <property type="project" value="UniProtKB-ARBA"/>
</dbReference>
<dbReference type="SMART" id="SM00668">
    <property type="entry name" value="CTLH"/>
    <property type="match status" value="1"/>
</dbReference>
<keyword evidence="5" id="KW-0158">Chromosome</keyword>
<evidence type="ECO:0000256" key="20">
    <source>
        <dbReference type="ARBA" id="ARBA00023159"/>
    </source>
</evidence>
<evidence type="ECO:0000256" key="14">
    <source>
        <dbReference type="ARBA" id="ARBA00022737"/>
    </source>
</evidence>
<feature type="compositionally biased region" description="Low complexity" evidence="29">
    <location>
        <begin position="569"/>
        <end position="586"/>
    </location>
</feature>
<feature type="compositionally biased region" description="Basic and acidic residues" evidence="29">
    <location>
        <begin position="917"/>
        <end position="934"/>
    </location>
</feature>
<feature type="compositionally biased region" description="Basic and acidic residues" evidence="29">
    <location>
        <begin position="1542"/>
        <end position="1556"/>
    </location>
</feature>
<evidence type="ECO:0000256" key="15">
    <source>
        <dbReference type="ARBA" id="ARBA00022771"/>
    </source>
</evidence>
<dbReference type="InterPro" id="IPR050777">
    <property type="entry name" value="SET2_Histone-Lys_MeTrsfase"/>
</dbReference>
<keyword evidence="12" id="KW-0949">S-adenosyl-L-methionine</keyword>
<keyword evidence="22" id="KW-0539">Nucleus</keyword>
<dbReference type="GO" id="GO:0006355">
    <property type="term" value="P:regulation of DNA-templated transcription"/>
    <property type="evidence" value="ECO:0007669"/>
    <property type="project" value="UniProtKB-ARBA"/>
</dbReference>
<evidence type="ECO:0000259" key="33">
    <source>
        <dbReference type="PROSITE" id="PS50868"/>
    </source>
</evidence>
<evidence type="ECO:0000256" key="24">
    <source>
        <dbReference type="ARBA" id="ARBA00066810"/>
    </source>
</evidence>
<dbReference type="InterPro" id="IPR006595">
    <property type="entry name" value="CTLH_C"/>
</dbReference>
<dbReference type="SUPFAM" id="SSF57850">
    <property type="entry name" value="RING/U-box"/>
    <property type="match status" value="1"/>
</dbReference>
<feature type="region of interest" description="Disordered" evidence="29">
    <location>
        <begin position="531"/>
        <end position="586"/>
    </location>
</feature>
<dbReference type="InterPro" id="IPR018247">
    <property type="entry name" value="EF_Hand_1_Ca_BS"/>
</dbReference>
<feature type="region of interest" description="Disordered" evidence="29">
    <location>
        <begin position="1164"/>
        <end position="1186"/>
    </location>
</feature>